<organism evidence="1 2">
    <name type="scientific">Enterococcus xiangfangensis</name>
    <dbReference type="NCBI Taxonomy" id="1296537"/>
    <lineage>
        <taxon>Bacteria</taxon>
        <taxon>Bacillati</taxon>
        <taxon>Bacillota</taxon>
        <taxon>Bacilli</taxon>
        <taxon>Lactobacillales</taxon>
        <taxon>Enterococcaceae</taxon>
        <taxon>Enterococcus</taxon>
    </lineage>
</organism>
<evidence type="ECO:0000313" key="2">
    <source>
        <dbReference type="Proteomes" id="UP001181046"/>
    </source>
</evidence>
<protein>
    <recommendedName>
        <fullName evidence="3">VOC domain-containing protein</fullName>
    </recommendedName>
</protein>
<dbReference type="Proteomes" id="UP001181046">
    <property type="component" value="Unassembled WGS sequence"/>
</dbReference>
<sequence length="239" mass="27668">MTFKISATLPTVPAKDFAATVQFFKNLGFVNQYKDQERSGGYAVMQYHELVFHLFAYKKLAVPTPTNIVLVIVENVDDLHTTLQKNFQESTGKKLSRSGLPKMSLPRDLNSDRRFTLTDPNGNYFIFAQSHEKKTTTEMTRLEKLYKESNTLAYSHESPREAIQMMTRALAKSNLATESDWVIFQAYVLLADMYALEEDEPQSFDYLQQAENQLKQLSTIDRTSDSYQYYQKLQNKKEH</sequence>
<reference evidence="1" key="1">
    <citation type="submission" date="2023-03" db="EMBL/GenBank/DDBJ databases">
        <authorList>
            <person name="Shen W."/>
            <person name="Cai J."/>
        </authorList>
    </citation>
    <scope>NUCLEOTIDE SEQUENCE</scope>
    <source>
        <strain evidence="1">P66-3</strain>
    </source>
</reference>
<evidence type="ECO:0008006" key="3">
    <source>
        <dbReference type="Google" id="ProtNLM"/>
    </source>
</evidence>
<evidence type="ECO:0000313" key="1">
    <source>
        <dbReference type="EMBL" id="MDT2758576.1"/>
    </source>
</evidence>
<dbReference type="Gene3D" id="3.10.180.10">
    <property type="entry name" value="2,3-Dihydroxybiphenyl 1,2-Dioxygenase, domain 1"/>
    <property type="match status" value="1"/>
</dbReference>
<proteinExistence type="predicted"/>
<gene>
    <name evidence="1" type="ORF">P7H27_02120</name>
</gene>
<dbReference type="RefSeq" id="WP_311829317.1">
    <property type="nucleotide sequence ID" value="NZ_JARQAJ010000001.1"/>
</dbReference>
<comment type="caution">
    <text evidence="1">The sequence shown here is derived from an EMBL/GenBank/DDBJ whole genome shotgun (WGS) entry which is preliminary data.</text>
</comment>
<dbReference type="SUPFAM" id="SSF54593">
    <property type="entry name" value="Glyoxalase/Bleomycin resistance protein/Dihydroxybiphenyl dioxygenase"/>
    <property type="match status" value="1"/>
</dbReference>
<keyword evidence="2" id="KW-1185">Reference proteome</keyword>
<dbReference type="InterPro" id="IPR029068">
    <property type="entry name" value="Glyas_Bleomycin-R_OHBP_Dase"/>
</dbReference>
<accession>A0ABU3F7E7</accession>
<dbReference type="EMBL" id="JARQAJ010000001">
    <property type="protein sequence ID" value="MDT2758576.1"/>
    <property type="molecule type" value="Genomic_DNA"/>
</dbReference>
<name>A0ABU3F7E7_9ENTE</name>